<accession>A0A2P8HB42</accession>
<organism evidence="1 2">
    <name type="scientific">Chitinophaga niastensis</name>
    <dbReference type="NCBI Taxonomy" id="536980"/>
    <lineage>
        <taxon>Bacteria</taxon>
        <taxon>Pseudomonadati</taxon>
        <taxon>Bacteroidota</taxon>
        <taxon>Chitinophagia</taxon>
        <taxon>Chitinophagales</taxon>
        <taxon>Chitinophagaceae</taxon>
        <taxon>Chitinophaga</taxon>
    </lineage>
</organism>
<comment type="caution">
    <text evidence="1">The sequence shown here is derived from an EMBL/GenBank/DDBJ whole genome shotgun (WGS) entry which is preliminary data.</text>
</comment>
<protein>
    <recommendedName>
        <fullName evidence="3">Nucleotidyltransferase</fullName>
    </recommendedName>
</protein>
<dbReference type="OrthoDB" id="9796845at2"/>
<evidence type="ECO:0000313" key="1">
    <source>
        <dbReference type="EMBL" id="PSL43443.1"/>
    </source>
</evidence>
<dbReference type="PANTHER" id="PTHR34817:SF2">
    <property type="entry name" value="NUCLEOTIDYLTRANSFERASE"/>
    <property type="match status" value="1"/>
</dbReference>
<dbReference type="Pfam" id="PF10127">
    <property type="entry name" value="RlaP"/>
    <property type="match status" value="1"/>
</dbReference>
<keyword evidence="2" id="KW-1185">Reference proteome</keyword>
<evidence type="ECO:0008006" key="3">
    <source>
        <dbReference type="Google" id="ProtNLM"/>
    </source>
</evidence>
<name>A0A2P8HB42_CHINA</name>
<dbReference type="RefSeq" id="WP_106531045.1">
    <property type="nucleotide sequence ID" value="NZ_PYAW01000008.1"/>
</dbReference>
<dbReference type="SUPFAM" id="SSF81301">
    <property type="entry name" value="Nucleotidyltransferase"/>
    <property type="match status" value="1"/>
</dbReference>
<sequence>MKTIIQEKIKELEQSHQVKILYACESGSRAWGFASPDSDYDVRFIYTRKIDSYLSIIEQRDVIELQVNEVLDISGWDIRKGLQLFLKSNAPLYEWLQSPIIYQEVSDFKQVLNGLSDKYFSPRSGCHHYLSMAFNTFSNELQGEEVKLKKYFYVLRPMLACQWILAGKGVPPMEFSTLRTLVTDDALQMAIDQLLQVKVGADEKTLLATVPVLHNWIAYTLEACKQQVDDLPQLRNDTVELDTLFRKYIRHDF</sequence>
<dbReference type="EMBL" id="PYAW01000008">
    <property type="protein sequence ID" value="PSL43443.1"/>
    <property type="molecule type" value="Genomic_DNA"/>
</dbReference>
<reference evidence="1 2" key="1">
    <citation type="submission" date="2018-03" db="EMBL/GenBank/DDBJ databases">
        <title>Genomic Encyclopedia of Archaeal and Bacterial Type Strains, Phase II (KMG-II): from individual species to whole genera.</title>
        <authorList>
            <person name="Goeker M."/>
        </authorList>
    </citation>
    <scope>NUCLEOTIDE SEQUENCE [LARGE SCALE GENOMIC DNA]</scope>
    <source>
        <strain evidence="1 2">DSM 24859</strain>
    </source>
</reference>
<evidence type="ECO:0000313" key="2">
    <source>
        <dbReference type="Proteomes" id="UP000240971"/>
    </source>
</evidence>
<dbReference type="InterPro" id="IPR043519">
    <property type="entry name" value="NT_sf"/>
</dbReference>
<dbReference type="InterPro" id="IPR018775">
    <property type="entry name" value="RlaP"/>
</dbReference>
<gene>
    <name evidence="1" type="ORF">CLV51_108133</name>
</gene>
<dbReference type="AlphaFoldDB" id="A0A2P8HB42"/>
<dbReference type="PANTHER" id="PTHR34817">
    <property type="entry name" value="NUCLEOTIDYLTRANSFERASE"/>
    <property type="match status" value="1"/>
</dbReference>
<proteinExistence type="predicted"/>
<dbReference type="Proteomes" id="UP000240971">
    <property type="component" value="Unassembled WGS sequence"/>
</dbReference>